<keyword evidence="8" id="KW-0963">Cytoplasm</keyword>
<evidence type="ECO:0000256" key="2">
    <source>
        <dbReference type="ARBA" id="ARBA00022679"/>
    </source>
</evidence>
<dbReference type="NCBIfam" id="TIGR00556">
    <property type="entry name" value="pantethn_trn"/>
    <property type="match status" value="1"/>
</dbReference>
<comment type="catalytic activity">
    <reaction evidence="8">
        <text>apo-[ACP] + CoA = holo-[ACP] + adenosine 3',5'-bisphosphate + H(+)</text>
        <dbReference type="Rhea" id="RHEA:12068"/>
        <dbReference type="Rhea" id="RHEA-COMP:9685"/>
        <dbReference type="Rhea" id="RHEA-COMP:9690"/>
        <dbReference type="ChEBI" id="CHEBI:15378"/>
        <dbReference type="ChEBI" id="CHEBI:29999"/>
        <dbReference type="ChEBI" id="CHEBI:57287"/>
        <dbReference type="ChEBI" id="CHEBI:58343"/>
        <dbReference type="ChEBI" id="CHEBI:64479"/>
        <dbReference type="EC" id="2.7.8.7"/>
    </reaction>
</comment>
<dbReference type="NCBIfam" id="TIGR00516">
    <property type="entry name" value="acpS"/>
    <property type="match status" value="1"/>
</dbReference>
<feature type="binding site" evidence="8">
    <location>
        <position position="59"/>
    </location>
    <ligand>
        <name>Mg(2+)</name>
        <dbReference type="ChEBI" id="CHEBI:18420"/>
    </ligand>
</feature>
<keyword evidence="3 8" id="KW-0479">Metal-binding</keyword>
<dbReference type="Pfam" id="PF01648">
    <property type="entry name" value="ACPS"/>
    <property type="match status" value="1"/>
</dbReference>
<keyword evidence="6 8" id="KW-0443">Lipid metabolism</keyword>
<dbReference type="RefSeq" id="WP_090489474.1">
    <property type="nucleotide sequence ID" value="NZ_PDYH01000018.1"/>
</dbReference>
<dbReference type="InterPro" id="IPR008278">
    <property type="entry name" value="4-PPantetheinyl_Trfase_dom"/>
</dbReference>
<evidence type="ECO:0000256" key="1">
    <source>
        <dbReference type="ARBA" id="ARBA00022516"/>
    </source>
</evidence>
<keyword evidence="2 8" id="KW-0808">Transferase</keyword>
<dbReference type="Proteomes" id="UP000224317">
    <property type="component" value="Unassembled WGS sequence"/>
</dbReference>
<comment type="caution">
    <text evidence="10">The sequence shown here is derived from an EMBL/GenBank/DDBJ whole genome shotgun (WGS) entry which is preliminary data.</text>
</comment>
<keyword evidence="11" id="KW-1185">Reference proteome</keyword>
<evidence type="ECO:0000256" key="6">
    <source>
        <dbReference type="ARBA" id="ARBA00023098"/>
    </source>
</evidence>
<evidence type="ECO:0000256" key="7">
    <source>
        <dbReference type="ARBA" id="ARBA00023160"/>
    </source>
</evidence>
<dbReference type="InterPro" id="IPR037143">
    <property type="entry name" value="4-PPantetheinyl_Trfase_dom_sf"/>
</dbReference>
<comment type="function">
    <text evidence="8">Transfers the 4'-phosphopantetheine moiety from coenzyme A to a Ser of acyl-carrier-protein.</text>
</comment>
<dbReference type="HAMAP" id="MF_00101">
    <property type="entry name" value="AcpS"/>
    <property type="match status" value="1"/>
</dbReference>
<dbReference type="GO" id="GO:0005737">
    <property type="term" value="C:cytoplasm"/>
    <property type="evidence" value="ECO:0007669"/>
    <property type="project" value="UniProtKB-SubCell"/>
</dbReference>
<dbReference type="Gene3D" id="3.90.470.20">
    <property type="entry name" value="4'-phosphopantetheinyl transferase domain"/>
    <property type="match status" value="1"/>
</dbReference>
<dbReference type="InterPro" id="IPR002582">
    <property type="entry name" value="ACPS"/>
</dbReference>
<organism evidence="10 11">
    <name type="scientific">Pseudobutyrivibrio ruminis</name>
    <dbReference type="NCBI Taxonomy" id="46206"/>
    <lineage>
        <taxon>Bacteria</taxon>
        <taxon>Bacillati</taxon>
        <taxon>Bacillota</taxon>
        <taxon>Clostridia</taxon>
        <taxon>Lachnospirales</taxon>
        <taxon>Lachnospiraceae</taxon>
        <taxon>Pseudobutyrivibrio</taxon>
    </lineage>
</organism>
<dbReference type="EC" id="2.7.8.7" evidence="8"/>
<evidence type="ECO:0000256" key="8">
    <source>
        <dbReference type="HAMAP-Rule" id="MF_00101"/>
    </source>
</evidence>
<dbReference type="InterPro" id="IPR004568">
    <property type="entry name" value="Ppantetheine-prot_Trfase_dom"/>
</dbReference>
<keyword evidence="7 8" id="KW-0275">Fatty acid biosynthesis</keyword>
<evidence type="ECO:0000256" key="5">
    <source>
        <dbReference type="ARBA" id="ARBA00022842"/>
    </source>
</evidence>
<protein>
    <recommendedName>
        <fullName evidence="8">Holo-[acyl-carrier-protein] synthase</fullName>
        <shortName evidence="8">Holo-ACP synthase</shortName>
        <ecNumber evidence="8">2.7.8.7</ecNumber>
    </recommendedName>
    <alternativeName>
        <fullName evidence="8">4'-phosphopantetheinyl transferase AcpS</fullName>
    </alternativeName>
</protein>
<evidence type="ECO:0000313" key="11">
    <source>
        <dbReference type="Proteomes" id="UP000224317"/>
    </source>
</evidence>
<feature type="binding site" evidence="8">
    <location>
        <position position="10"/>
    </location>
    <ligand>
        <name>Mg(2+)</name>
        <dbReference type="ChEBI" id="CHEBI:18420"/>
    </ligand>
</feature>
<comment type="cofactor">
    <cofactor evidence="8">
        <name>Mg(2+)</name>
        <dbReference type="ChEBI" id="CHEBI:18420"/>
    </cofactor>
</comment>
<dbReference type="GO" id="GO:0008897">
    <property type="term" value="F:holo-[acyl-carrier-protein] synthase activity"/>
    <property type="evidence" value="ECO:0007669"/>
    <property type="project" value="UniProtKB-UniRule"/>
</dbReference>
<reference evidence="10" key="1">
    <citation type="submission" date="2017-10" db="EMBL/GenBank/DDBJ databases">
        <title>Resolving the taxonomy of Roseburia spp., Eubacterium rectale and Agathobacter spp. through phylogenomic analysis.</title>
        <authorList>
            <person name="Sheridan P.O."/>
            <person name="Walker A.W."/>
            <person name="Duncan S.H."/>
            <person name="Scott K.P."/>
            <person name="Toole P.W.O."/>
            <person name="Luis P."/>
            <person name="Flint H.J."/>
        </authorList>
    </citation>
    <scope>NUCLEOTIDE SEQUENCE [LARGE SCALE GENOMIC DNA]</scope>
    <source>
        <strain evidence="10">JK10</strain>
    </source>
</reference>
<gene>
    <name evidence="8 10" type="primary">acpS</name>
    <name evidence="10" type="ORF">CSX00_05670</name>
</gene>
<name>A0A2G3EB57_9FIRM</name>
<keyword evidence="5 8" id="KW-0460">Magnesium</keyword>
<dbReference type="GO" id="GO:0006633">
    <property type="term" value="P:fatty acid biosynthetic process"/>
    <property type="evidence" value="ECO:0007669"/>
    <property type="project" value="UniProtKB-UniRule"/>
</dbReference>
<sequence length="130" mass="14402">MGNVLGVGIDLVSISEIRDLDERTKGAFVQRTYTSKEREDAVGASDYYEFLAGRFAVKEAVYKAICSSFPDVNFDFRNVETIKQPNGAPKFSANIELLNIFKTIGAEDVLVSISNQGDYVIAIAQLIKRE</sequence>
<feature type="domain" description="4'-phosphopantetheinyl transferase" evidence="9">
    <location>
        <begin position="6"/>
        <end position="124"/>
    </location>
</feature>
<evidence type="ECO:0000256" key="3">
    <source>
        <dbReference type="ARBA" id="ARBA00022723"/>
    </source>
</evidence>
<accession>A0A2G3EB57</accession>
<keyword evidence="4 8" id="KW-0276">Fatty acid metabolism</keyword>
<dbReference type="SUPFAM" id="SSF56214">
    <property type="entry name" value="4'-phosphopantetheinyl transferase"/>
    <property type="match status" value="1"/>
</dbReference>
<keyword evidence="1 8" id="KW-0444">Lipid biosynthesis</keyword>
<comment type="subcellular location">
    <subcellularLocation>
        <location evidence="8">Cytoplasm</location>
    </subcellularLocation>
</comment>
<dbReference type="EMBL" id="PDYH01000018">
    <property type="protein sequence ID" value="PHU40526.1"/>
    <property type="molecule type" value="Genomic_DNA"/>
</dbReference>
<evidence type="ECO:0000313" key="10">
    <source>
        <dbReference type="EMBL" id="PHU40526.1"/>
    </source>
</evidence>
<proteinExistence type="inferred from homology"/>
<dbReference type="AlphaFoldDB" id="A0A2G3EB57"/>
<comment type="similarity">
    <text evidence="8">Belongs to the P-Pant transferase superfamily. AcpS family.</text>
</comment>
<evidence type="ECO:0000259" key="9">
    <source>
        <dbReference type="Pfam" id="PF01648"/>
    </source>
</evidence>
<dbReference type="GO" id="GO:0000287">
    <property type="term" value="F:magnesium ion binding"/>
    <property type="evidence" value="ECO:0007669"/>
    <property type="project" value="UniProtKB-UniRule"/>
</dbReference>
<evidence type="ECO:0000256" key="4">
    <source>
        <dbReference type="ARBA" id="ARBA00022832"/>
    </source>
</evidence>